<dbReference type="GO" id="GO:0016874">
    <property type="term" value="F:ligase activity"/>
    <property type="evidence" value="ECO:0007669"/>
    <property type="project" value="UniProtKB-KW"/>
</dbReference>
<protein>
    <submittedName>
        <fullName evidence="1">2'-5' RNA ligase</fullName>
    </submittedName>
</protein>
<dbReference type="SUPFAM" id="SSF55144">
    <property type="entry name" value="LigT-like"/>
    <property type="match status" value="1"/>
</dbReference>
<organism evidence="1 2">
    <name type="scientific">Christiangramia gaetbulicola</name>
    <dbReference type="NCBI Taxonomy" id="703340"/>
    <lineage>
        <taxon>Bacteria</taxon>
        <taxon>Pseudomonadati</taxon>
        <taxon>Bacteroidota</taxon>
        <taxon>Flavobacteriia</taxon>
        <taxon>Flavobacteriales</taxon>
        <taxon>Flavobacteriaceae</taxon>
        <taxon>Christiangramia</taxon>
    </lineage>
</organism>
<gene>
    <name evidence="1" type="ORF">C8P64_2226</name>
</gene>
<dbReference type="Gene3D" id="3.90.1140.10">
    <property type="entry name" value="Cyclic phosphodiesterase"/>
    <property type="match status" value="1"/>
</dbReference>
<evidence type="ECO:0000313" key="2">
    <source>
        <dbReference type="Proteomes" id="UP000244174"/>
    </source>
</evidence>
<keyword evidence="2" id="KW-1185">Reference proteome</keyword>
<accession>A0A2T6AIQ3</accession>
<reference evidence="1 2" key="1">
    <citation type="submission" date="2018-04" db="EMBL/GenBank/DDBJ databases">
        <title>Genomic Encyclopedia of Archaeal and Bacterial Type Strains, Phase II (KMG-II): from individual species to whole genera.</title>
        <authorList>
            <person name="Goeker M."/>
        </authorList>
    </citation>
    <scope>NUCLEOTIDE SEQUENCE [LARGE SCALE GENOMIC DNA]</scope>
    <source>
        <strain evidence="1 2">DSM 23082</strain>
    </source>
</reference>
<dbReference type="InterPro" id="IPR009097">
    <property type="entry name" value="Cyclic_Pdiesterase"/>
</dbReference>
<name>A0A2T6AIQ3_9FLAO</name>
<dbReference type="Pfam" id="PF13563">
    <property type="entry name" value="2_5_RNA_ligase2"/>
    <property type="match status" value="1"/>
</dbReference>
<sequence length="185" mass="21939">MSAKTRNPLYFIALMPPESIRKEVETFKKEIKAKYGIKHALKLPAHITLQIPFRISEDELKILIEKLDDFCLNHKAFPTKLNGFGRFSKQVIFIKVEDHEPYLRLHDELQQLILNFIDLKKHEIASKMHPHLTIATRDLKRSEFPAVWEDFKDRDYKASFLARDISLFRHDGENWEVLKHFLLSE</sequence>
<proteinExistence type="predicted"/>
<dbReference type="PANTHER" id="PTHR40037">
    <property type="entry name" value="PHOSPHOESTERASE YJCG-RELATED"/>
    <property type="match status" value="1"/>
</dbReference>
<dbReference type="EMBL" id="QBKQ01000002">
    <property type="protein sequence ID" value="PTX43694.1"/>
    <property type="molecule type" value="Genomic_DNA"/>
</dbReference>
<evidence type="ECO:0000313" key="1">
    <source>
        <dbReference type="EMBL" id="PTX43694.1"/>
    </source>
</evidence>
<dbReference type="RefSeq" id="WP_108172102.1">
    <property type="nucleotide sequence ID" value="NZ_QBKQ01000002.1"/>
</dbReference>
<dbReference type="InterPro" id="IPR050580">
    <property type="entry name" value="2H_phosphoesterase_YjcG-like"/>
</dbReference>
<keyword evidence="1" id="KW-0436">Ligase</keyword>
<comment type="caution">
    <text evidence="1">The sequence shown here is derived from an EMBL/GenBank/DDBJ whole genome shotgun (WGS) entry which is preliminary data.</text>
</comment>
<dbReference type="PANTHER" id="PTHR40037:SF1">
    <property type="entry name" value="PHOSPHOESTERASE SAOUHSC_00951-RELATED"/>
    <property type="match status" value="1"/>
</dbReference>
<dbReference type="Proteomes" id="UP000244174">
    <property type="component" value="Unassembled WGS sequence"/>
</dbReference>
<dbReference type="AlphaFoldDB" id="A0A2T6AIQ3"/>
<dbReference type="OrthoDB" id="1951600at2"/>